<dbReference type="GO" id="GO:0046872">
    <property type="term" value="F:metal ion binding"/>
    <property type="evidence" value="ECO:0007669"/>
    <property type="project" value="UniProtKB-KW"/>
</dbReference>
<dbReference type="EMBL" id="FQNF01000002">
    <property type="protein sequence ID" value="SGZ37918.1"/>
    <property type="molecule type" value="Genomic_DNA"/>
</dbReference>
<evidence type="ECO:0000256" key="4">
    <source>
        <dbReference type="ARBA" id="ARBA00022490"/>
    </source>
</evidence>
<keyword evidence="10" id="KW-0648">Protein biosynthesis</keyword>
<evidence type="ECO:0000256" key="2">
    <source>
        <dbReference type="ARBA" id="ARBA00006703"/>
    </source>
</evidence>
<dbReference type="InterPro" id="IPR040586">
    <property type="entry name" value="PheRS_DBD2"/>
</dbReference>
<dbReference type="InterPro" id="IPR002319">
    <property type="entry name" value="Phenylalanyl-tRNA_Synthase"/>
</dbReference>
<evidence type="ECO:0000256" key="10">
    <source>
        <dbReference type="ARBA" id="ARBA00022917"/>
    </source>
</evidence>
<evidence type="ECO:0000313" key="15">
    <source>
        <dbReference type="Proteomes" id="UP000183365"/>
    </source>
</evidence>
<evidence type="ECO:0000256" key="1">
    <source>
        <dbReference type="ARBA" id="ARBA00004496"/>
    </source>
</evidence>
<dbReference type="EC" id="6.1.1.20" evidence="3"/>
<keyword evidence="4" id="KW-0963">Cytoplasm</keyword>
<dbReference type="GO" id="GO:0000049">
    <property type="term" value="F:tRNA binding"/>
    <property type="evidence" value="ECO:0007669"/>
    <property type="project" value="InterPro"/>
</dbReference>
<dbReference type="GO" id="GO:0002161">
    <property type="term" value="F:aminoacyl-tRNA deacylase activity"/>
    <property type="evidence" value="ECO:0007669"/>
    <property type="project" value="EnsemblFungi"/>
</dbReference>
<keyword evidence="6" id="KW-0479">Metal-binding</keyword>
<dbReference type="InterPro" id="IPR004529">
    <property type="entry name" value="Phe-tRNA-synth_IIc_asu"/>
</dbReference>
<feature type="domain" description="Aminoacyl-transfer RNA synthetases class-II family profile" evidence="13">
    <location>
        <begin position="232"/>
        <end position="494"/>
    </location>
</feature>
<keyword evidence="9" id="KW-0460">Magnesium</keyword>
<dbReference type="GO" id="GO:0006432">
    <property type="term" value="P:phenylalanyl-tRNA aminoacylation"/>
    <property type="evidence" value="ECO:0007669"/>
    <property type="project" value="EnsemblFungi"/>
</dbReference>
<dbReference type="GO" id="GO:0009328">
    <property type="term" value="C:phenylalanine-tRNA ligase complex"/>
    <property type="evidence" value="ECO:0007669"/>
    <property type="project" value="EnsemblFungi"/>
</dbReference>
<comment type="subcellular location">
    <subcellularLocation>
        <location evidence="1">Cytoplasm</location>
    </subcellularLocation>
</comment>
<dbReference type="GO" id="GO:0004826">
    <property type="term" value="F:phenylalanine-tRNA ligase activity"/>
    <property type="evidence" value="ECO:0007669"/>
    <property type="project" value="UniProtKB-EC"/>
</dbReference>
<evidence type="ECO:0000256" key="5">
    <source>
        <dbReference type="ARBA" id="ARBA00022598"/>
    </source>
</evidence>
<comment type="similarity">
    <text evidence="2">Belongs to the class-II aminoacyl-tRNA synthetase family. Phe-tRNA synthetase alpha subunit type 2 subfamily.</text>
</comment>
<dbReference type="NCBIfam" id="TIGR00468">
    <property type="entry name" value="pheS"/>
    <property type="match status" value="1"/>
</dbReference>
<dbReference type="CDD" id="cd00496">
    <property type="entry name" value="PheRS_alpha_core"/>
    <property type="match status" value="1"/>
</dbReference>
<dbReference type="PANTHER" id="PTHR11538">
    <property type="entry name" value="PHENYLALANYL-TRNA SYNTHETASE"/>
    <property type="match status" value="1"/>
</dbReference>
<reference evidence="15" key="1">
    <citation type="submission" date="2016-11" db="EMBL/GenBank/DDBJ databases">
        <authorList>
            <person name="Guldener U."/>
        </authorList>
    </citation>
    <scope>NUCLEOTIDE SEQUENCE [LARGE SCALE GENOMIC DNA]</scope>
</reference>
<dbReference type="GO" id="GO:0005524">
    <property type="term" value="F:ATP binding"/>
    <property type="evidence" value="ECO:0007669"/>
    <property type="project" value="UniProtKB-KW"/>
</dbReference>
<evidence type="ECO:0000313" key="14">
    <source>
        <dbReference type="EMBL" id="SGZ37918.1"/>
    </source>
</evidence>
<dbReference type="PANTHER" id="PTHR11538:SF40">
    <property type="entry name" value="PHENYLALANINE--TRNA LIGASE ALPHA SUBUNIT"/>
    <property type="match status" value="1"/>
</dbReference>
<dbReference type="Pfam" id="PF18553">
    <property type="entry name" value="PheRS_DBD3"/>
    <property type="match status" value="1"/>
</dbReference>
<gene>
    <name evidence="14" type="ORF">HGUI_00118</name>
</gene>
<organism evidence="14 15">
    <name type="scientific">Hanseniaspora guilliermondii</name>
    <dbReference type="NCBI Taxonomy" id="56406"/>
    <lineage>
        <taxon>Eukaryota</taxon>
        <taxon>Fungi</taxon>
        <taxon>Dikarya</taxon>
        <taxon>Ascomycota</taxon>
        <taxon>Saccharomycotina</taxon>
        <taxon>Saccharomycetes</taxon>
        <taxon>Saccharomycodales</taxon>
        <taxon>Saccharomycodaceae</taxon>
        <taxon>Hanseniaspora</taxon>
    </lineage>
</organism>
<dbReference type="NCBIfam" id="NF003210">
    <property type="entry name" value="PRK04172.1"/>
    <property type="match status" value="1"/>
</dbReference>
<evidence type="ECO:0000256" key="7">
    <source>
        <dbReference type="ARBA" id="ARBA00022741"/>
    </source>
</evidence>
<dbReference type="Gene3D" id="3.30.930.10">
    <property type="entry name" value="Bira Bifunctional Protein, Domain 2"/>
    <property type="match status" value="1"/>
</dbReference>
<accession>A0A1L0FE78</accession>
<sequence>MSSESFQLQILNDLNSLNIIESTKLQYPNVSSQDVIANLNSLVSYDKIKYDTLESIYYDITDEGKDILKKGSYELRLIQLLSAIGSLSLKDKNFKTEDMSANEIKLGQAKAFRNGWITKTGEGNLVIKDGAEVSQLPDVTKQQLELIEKNQLETIDNKTIQDLKKRKLILQKKTVSYKVTKGADFSVDLIKPETEITSDMITSGSYKDLKFKPLNFNSQGVLPESGALHPLNKIKQEFRQIFFNMGFTEMPSNQYVESSFWNFDALYVPQQHPARDLQDTFYLKNPLTSDLPEDKQYIENIKAVHEQGAFDSIGYRYNWKEDEAKKLVLRTHTTSISAAMLHKLAQDQKPARLFSIERVFRNEAVDATHLAEFHQVEGVLADYDITLGSLIKFMEDFFSKMGVENLKFKPTYNPYTEPSMEIFSWHEGLKKWVEIGNSGMFRPEMLESMGLPRGLKVLGWGLSLERPTMIKYKVQNIRELLGHKVSLDFIEKNPAARLDEDLYE</sequence>
<keyword evidence="8" id="KW-0067">ATP-binding</keyword>
<keyword evidence="11" id="KW-0030">Aminoacyl-tRNA synthetase</keyword>
<evidence type="ECO:0000259" key="13">
    <source>
        <dbReference type="PROSITE" id="PS50862"/>
    </source>
</evidence>
<evidence type="ECO:0000256" key="11">
    <source>
        <dbReference type="ARBA" id="ARBA00023146"/>
    </source>
</evidence>
<evidence type="ECO:0000256" key="6">
    <source>
        <dbReference type="ARBA" id="ARBA00022723"/>
    </source>
</evidence>
<name>A0A1L0FE78_9ASCO</name>
<evidence type="ECO:0000256" key="8">
    <source>
        <dbReference type="ARBA" id="ARBA00022840"/>
    </source>
</evidence>
<keyword evidence="15" id="KW-1185">Reference proteome</keyword>
<dbReference type="OrthoDB" id="238316at2759"/>
<dbReference type="Gene3D" id="1.10.10.2330">
    <property type="match status" value="1"/>
</dbReference>
<proteinExistence type="inferred from homology"/>
<dbReference type="PROSITE" id="PS50862">
    <property type="entry name" value="AA_TRNA_LIGASE_II"/>
    <property type="match status" value="1"/>
</dbReference>
<dbReference type="AlphaFoldDB" id="A0A1L0FE78"/>
<dbReference type="Pfam" id="PF18554">
    <property type="entry name" value="PheRS_DBD2"/>
    <property type="match status" value="1"/>
</dbReference>
<dbReference type="InterPro" id="IPR045864">
    <property type="entry name" value="aa-tRNA-synth_II/BPL/LPL"/>
</dbReference>
<dbReference type="InterPro" id="IPR040725">
    <property type="entry name" value="PheRS_DBD3"/>
</dbReference>
<evidence type="ECO:0000256" key="12">
    <source>
        <dbReference type="ARBA" id="ARBA00030612"/>
    </source>
</evidence>
<dbReference type="VEuPathDB" id="FungiDB:HGUI_00118"/>
<dbReference type="InterPro" id="IPR006195">
    <property type="entry name" value="aa-tRNA-synth_II"/>
</dbReference>
<evidence type="ECO:0000256" key="9">
    <source>
        <dbReference type="ARBA" id="ARBA00022842"/>
    </source>
</evidence>
<dbReference type="GO" id="GO:0005829">
    <property type="term" value="C:cytosol"/>
    <property type="evidence" value="ECO:0007669"/>
    <property type="project" value="TreeGrafter"/>
</dbReference>
<dbReference type="Pfam" id="PF01409">
    <property type="entry name" value="tRNA-synt_2d"/>
    <property type="match status" value="1"/>
</dbReference>
<protein>
    <recommendedName>
        <fullName evidence="3">phenylalanine--tRNA ligase</fullName>
        <ecNumber evidence="3">6.1.1.20</ecNumber>
    </recommendedName>
    <alternativeName>
        <fullName evidence="12">Phenylalanyl-tRNA synthetase alpha subunit</fullName>
    </alternativeName>
</protein>
<keyword evidence="5 14" id="KW-0436">Ligase</keyword>
<dbReference type="Gene3D" id="1.10.10.2320">
    <property type="match status" value="1"/>
</dbReference>
<keyword evidence="7" id="KW-0547">Nucleotide-binding</keyword>
<dbReference type="FunFam" id="3.30.930.10:FF:000028">
    <property type="entry name" value="Phenylalanyl-tRNA synthetase alpha chain"/>
    <property type="match status" value="1"/>
</dbReference>
<dbReference type="Gene3D" id="3.30.1370.240">
    <property type="match status" value="1"/>
</dbReference>
<dbReference type="SUPFAM" id="SSF55681">
    <property type="entry name" value="Class II aaRS and biotin synthetases"/>
    <property type="match status" value="1"/>
</dbReference>
<dbReference type="Proteomes" id="UP000183365">
    <property type="component" value="Unassembled WGS sequence"/>
</dbReference>
<evidence type="ECO:0000256" key="3">
    <source>
        <dbReference type="ARBA" id="ARBA00012814"/>
    </source>
</evidence>